<evidence type="ECO:0000256" key="5">
    <source>
        <dbReference type="ARBA" id="ARBA00022723"/>
    </source>
</evidence>
<dbReference type="NCBIfam" id="TIGR00147">
    <property type="entry name" value="YegS/Rv2252/BmrU family lipid kinase"/>
    <property type="match status" value="1"/>
</dbReference>
<name>A0A3L9DSZ7_9STRE</name>
<dbReference type="EMBL" id="RCVM01000003">
    <property type="protein sequence ID" value="RLY04461.1"/>
    <property type="molecule type" value="Genomic_DNA"/>
</dbReference>
<evidence type="ECO:0000256" key="11">
    <source>
        <dbReference type="ARBA" id="ARBA00023209"/>
    </source>
</evidence>
<evidence type="ECO:0000256" key="9">
    <source>
        <dbReference type="ARBA" id="ARBA00022842"/>
    </source>
</evidence>
<evidence type="ECO:0000256" key="10">
    <source>
        <dbReference type="ARBA" id="ARBA00023098"/>
    </source>
</evidence>
<keyword evidence="4" id="KW-0808">Transferase</keyword>
<dbReference type="Gene3D" id="2.60.200.40">
    <property type="match status" value="1"/>
</dbReference>
<evidence type="ECO:0000313" key="15">
    <source>
        <dbReference type="Proteomes" id="UP000279194"/>
    </source>
</evidence>
<sequence length="296" mass="32137">MKKRVLLIVNPSSGGEKARSYEDLAREKLETIFDEVIVKHTEKSGDATAFARGAAEENYHSVFVMGGDGTVNEGINGLAELENRPNFGFFPLGTVNDLARALGMPLDPEKAINQLDIAKTKPLDIGKINDHYFMNVVAIGTLPEAINNVESEEKTKWGKLAYFISGLKEVMTTHFYDFQLMIDGEELAIKSSTLVIGLTNSIGGFENMLPHAKVDDGMLHLIYLKDSSLVDTLKAVPELVTGVSDASQNVGYLTFKEAKITLADSKAELSTNVDGDEGASLPISVKVLPSHVTVYA</sequence>
<reference evidence="14 15" key="1">
    <citation type="submission" date="2018-10" db="EMBL/GenBank/DDBJ databases">
        <title>Streptococcus hillyeri sp. nov., isolated from equine tracheal sample.</title>
        <authorList>
            <person name="Macfadyen A.C."/>
            <person name="Waller A."/>
            <person name="Paterson G.K."/>
        </authorList>
    </citation>
    <scope>NUCLEOTIDE SEQUENCE [LARGE SCALE GENOMIC DNA]</scope>
    <source>
        <strain evidence="14 15">28462</strain>
    </source>
</reference>
<keyword evidence="15" id="KW-1185">Reference proteome</keyword>
<evidence type="ECO:0000256" key="12">
    <source>
        <dbReference type="ARBA" id="ARBA00023264"/>
    </source>
</evidence>
<dbReference type="Gene3D" id="3.40.50.10330">
    <property type="entry name" value="Probable inorganic polyphosphate/atp-NAD kinase, domain 1"/>
    <property type="match status" value="1"/>
</dbReference>
<evidence type="ECO:0000256" key="4">
    <source>
        <dbReference type="ARBA" id="ARBA00022679"/>
    </source>
</evidence>
<keyword evidence="8" id="KW-0067">ATP-binding</keyword>
<dbReference type="InterPro" id="IPR050187">
    <property type="entry name" value="Lipid_Phosphate_FormReg"/>
</dbReference>
<dbReference type="GO" id="GO:0005886">
    <property type="term" value="C:plasma membrane"/>
    <property type="evidence" value="ECO:0007669"/>
    <property type="project" value="TreeGrafter"/>
</dbReference>
<gene>
    <name evidence="14" type="ORF">EAF07_03210</name>
</gene>
<dbReference type="PROSITE" id="PS50146">
    <property type="entry name" value="DAGK"/>
    <property type="match status" value="1"/>
</dbReference>
<dbReference type="InterPro" id="IPR016064">
    <property type="entry name" value="NAD/diacylglycerol_kinase_sf"/>
</dbReference>
<dbReference type="GO" id="GO:0004143">
    <property type="term" value="F:ATP-dependent diacylglycerol kinase activity"/>
    <property type="evidence" value="ECO:0007669"/>
    <property type="project" value="TreeGrafter"/>
</dbReference>
<keyword evidence="9" id="KW-0460">Magnesium</keyword>
<comment type="similarity">
    <text evidence="2">Belongs to the diacylglycerol/lipid kinase family.</text>
</comment>
<evidence type="ECO:0000256" key="2">
    <source>
        <dbReference type="ARBA" id="ARBA00005983"/>
    </source>
</evidence>
<keyword evidence="11" id="KW-0594">Phospholipid biosynthesis</keyword>
<dbReference type="SUPFAM" id="SSF111331">
    <property type="entry name" value="NAD kinase/diacylglycerol kinase-like"/>
    <property type="match status" value="1"/>
</dbReference>
<dbReference type="OrthoDB" id="142078at2"/>
<keyword evidence="3" id="KW-0444">Lipid biosynthesis</keyword>
<dbReference type="GO" id="GO:0005524">
    <property type="term" value="F:ATP binding"/>
    <property type="evidence" value="ECO:0007669"/>
    <property type="project" value="UniProtKB-KW"/>
</dbReference>
<evidence type="ECO:0000256" key="8">
    <source>
        <dbReference type="ARBA" id="ARBA00022840"/>
    </source>
</evidence>
<dbReference type="InterPro" id="IPR005218">
    <property type="entry name" value="Diacylglycerol/lipid_kinase"/>
</dbReference>
<evidence type="ECO:0000256" key="3">
    <source>
        <dbReference type="ARBA" id="ARBA00022516"/>
    </source>
</evidence>
<dbReference type="PANTHER" id="PTHR12358:SF106">
    <property type="entry name" value="LIPID KINASE YEGS"/>
    <property type="match status" value="1"/>
</dbReference>
<dbReference type="InterPro" id="IPR001206">
    <property type="entry name" value="Diacylglycerol_kinase_cat_dom"/>
</dbReference>
<organism evidence="14 15">
    <name type="scientific">Streptococcus hillyeri</name>
    <dbReference type="NCBI Taxonomy" id="2282420"/>
    <lineage>
        <taxon>Bacteria</taxon>
        <taxon>Bacillati</taxon>
        <taxon>Bacillota</taxon>
        <taxon>Bacilli</taxon>
        <taxon>Lactobacillales</taxon>
        <taxon>Streptococcaceae</taxon>
        <taxon>Streptococcus</taxon>
    </lineage>
</organism>
<dbReference type="Pfam" id="PF00781">
    <property type="entry name" value="DAGK_cat"/>
    <property type="match status" value="1"/>
</dbReference>
<dbReference type="InterPro" id="IPR017438">
    <property type="entry name" value="ATP-NAD_kinase_N"/>
</dbReference>
<evidence type="ECO:0000256" key="6">
    <source>
        <dbReference type="ARBA" id="ARBA00022741"/>
    </source>
</evidence>
<evidence type="ECO:0000256" key="7">
    <source>
        <dbReference type="ARBA" id="ARBA00022777"/>
    </source>
</evidence>
<keyword evidence="5" id="KW-0479">Metal-binding</keyword>
<dbReference type="InterPro" id="IPR045540">
    <property type="entry name" value="YegS/DAGK_C"/>
</dbReference>
<dbReference type="RefSeq" id="WP_121834843.1">
    <property type="nucleotide sequence ID" value="NZ_CP163513.1"/>
</dbReference>
<dbReference type="Proteomes" id="UP000279194">
    <property type="component" value="Unassembled WGS sequence"/>
</dbReference>
<feature type="domain" description="DAGKc" evidence="13">
    <location>
        <begin position="1"/>
        <end position="132"/>
    </location>
</feature>
<keyword evidence="10" id="KW-0443">Lipid metabolism</keyword>
<dbReference type="GO" id="GO:0046872">
    <property type="term" value="F:metal ion binding"/>
    <property type="evidence" value="ECO:0007669"/>
    <property type="project" value="UniProtKB-KW"/>
</dbReference>
<accession>A0A3L9DSZ7</accession>
<dbReference type="AlphaFoldDB" id="A0A3L9DSZ7"/>
<proteinExistence type="inferred from homology"/>
<dbReference type="Pfam" id="PF19279">
    <property type="entry name" value="YegS_C"/>
    <property type="match status" value="1"/>
</dbReference>
<dbReference type="GO" id="GO:0008654">
    <property type="term" value="P:phospholipid biosynthetic process"/>
    <property type="evidence" value="ECO:0007669"/>
    <property type="project" value="UniProtKB-KW"/>
</dbReference>
<evidence type="ECO:0000259" key="13">
    <source>
        <dbReference type="PROSITE" id="PS50146"/>
    </source>
</evidence>
<evidence type="ECO:0000256" key="1">
    <source>
        <dbReference type="ARBA" id="ARBA00001946"/>
    </source>
</evidence>
<keyword evidence="7 14" id="KW-0418">Kinase</keyword>
<keyword evidence="12" id="KW-1208">Phospholipid metabolism</keyword>
<evidence type="ECO:0000313" key="14">
    <source>
        <dbReference type="EMBL" id="RLY04461.1"/>
    </source>
</evidence>
<comment type="caution">
    <text evidence="14">The sequence shown here is derived from an EMBL/GenBank/DDBJ whole genome shotgun (WGS) entry which is preliminary data.</text>
</comment>
<dbReference type="PANTHER" id="PTHR12358">
    <property type="entry name" value="SPHINGOSINE KINASE"/>
    <property type="match status" value="1"/>
</dbReference>
<protein>
    <submittedName>
        <fullName evidence="14">Diacylglycerol kinase family lipid kinase</fullName>
    </submittedName>
</protein>
<dbReference type="SMART" id="SM00046">
    <property type="entry name" value="DAGKc"/>
    <property type="match status" value="1"/>
</dbReference>
<keyword evidence="6" id="KW-0547">Nucleotide-binding</keyword>
<comment type="cofactor">
    <cofactor evidence="1">
        <name>Mg(2+)</name>
        <dbReference type="ChEBI" id="CHEBI:18420"/>
    </cofactor>
</comment>